<dbReference type="RefSeq" id="WP_257500045.1">
    <property type="nucleotide sequence ID" value="NZ_CP102382.1"/>
</dbReference>
<evidence type="ECO:0000313" key="2">
    <source>
        <dbReference type="Proteomes" id="UP001317001"/>
    </source>
</evidence>
<organism evidence="1 2">
    <name type="scientific">Paenimyroides aestuarii</name>
    <dbReference type="NCBI Taxonomy" id="2968490"/>
    <lineage>
        <taxon>Bacteria</taxon>
        <taxon>Pseudomonadati</taxon>
        <taxon>Bacteroidota</taxon>
        <taxon>Flavobacteriia</taxon>
        <taxon>Flavobacteriales</taxon>
        <taxon>Flavobacteriaceae</taxon>
        <taxon>Paenimyroides</taxon>
    </lineage>
</organism>
<proteinExistence type="predicted"/>
<evidence type="ECO:0000313" key="1">
    <source>
        <dbReference type="EMBL" id="UUV22128.1"/>
    </source>
</evidence>
<name>A0ABY5NUD5_9FLAO</name>
<protein>
    <submittedName>
        <fullName evidence="1">Uncharacterized protein</fullName>
    </submittedName>
</protein>
<dbReference type="Proteomes" id="UP001317001">
    <property type="component" value="Chromosome"/>
</dbReference>
<dbReference type="EMBL" id="CP102382">
    <property type="protein sequence ID" value="UUV22128.1"/>
    <property type="molecule type" value="Genomic_DNA"/>
</dbReference>
<accession>A0ABY5NUD5</accession>
<reference evidence="1 2" key="1">
    <citation type="submission" date="2022-08" db="EMBL/GenBank/DDBJ databases">
        <title>Myroides zhujiangensis sp. nov., a novel bacterium isolated from sediment in the Pearl River Estuary.</title>
        <authorList>
            <person name="Cui L."/>
        </authorList>
    </citation>
    <scope>NUCLEOTIDE SEQUENCE [LARGE SCALE GENOMIC DNA]</scope>
    <source>
        <strain evidence="1 2">SCSIO 72103</strain>
    </source>
</reference>
<keyword evidence="2" id="KW-1185">Reference proteome</keyword>
<sequence length="116" mass="13044">MKLIVILIFFVSLNIYSQDYKVTQKSHSVSTIKGDTIKTPVSFILFGIADHSNSESALSFKNKFAVGFRFESCVVLPTDLKRAEENNREIAKQLTQKFGVAWLKELPFSIPGVENS</sequence>
<gene>
    <name evidence="1" type="ORF">NPX36_03530</name>
</gene>